<feature type="compositionally biased region" description="Polar residues" evidence="1">
    <location>
        <begin position="334"/>
        <end position="350"/>
    </location>
</feature>
<dbReference type="OrthoDB" id="3257613at2759"/>
<dbReference type="Pfam" id="PF18803">
    <property type="entry name" value="CxC2"/>
    <property type="match status" value="1"/>
</dbReference>
<feature type="region of interest" description="Disordered" evidence="1">
    <location>
        <begin position="431"/>
        <end position="463"/>
    </location>
</feature>
<reference evidence="3" key="1">
    <citation type="submission" date="2020-09" db="EMBL/GenBank/DDBJ databases">
        <title>Comparative genome analyses of four rice-infecting Rhizoctonia solani isolates reveal extensive enrichment of homogalacturonan modification genes.</title>
        <authorList>
            <person name="Lee D.-Y."/>
            <person name="Jeon J."/>
            <person name="Kim K.-T."/>
            <person name="Cheong K."/>
            <person name="Song H."/>
            <person name="Choi G."/>
            <person name="Ko J."/>
            <person name="Opiyo S.O."/>
            <person name="Zuo S."/>
            <person name="Madhav S."/>
            <person name="Lee Y.-H."/>
            <person name="Wang G.-L."/>
        </authorList>
    </citation>
    <scope>NUCLEOTIDE SEQUENCE</scope>
    <source>
        <strain evidence="3">AG1-IA WGL</strain>
    </source>
</reference>
<evidence type="ECO:0000313" key="4">
    <source>
        <dbReference type="Proteomes" id="UP000602905"/>
    </source>
</evidence>
<feature type="compositionally biased region" description="Basic and acidic residues" evidence="1">
    <location>
        <begin position="222"/>
        <end position="234"/>
    </location>
</feature>
<dbReference type="AlphaFoldDB" id="A0A8H7HQQ2"/>
<proteinExistence type="predicted"/>
<sequence>MVNSVSSAMVPVGSTATDLPAQYLKGGRFVKITFPNGTQKTVLTIEKPQNIKKCKGLEGYMDIGVRKTFPHGVWLDIKTKAAYLVLYCFPEDWAGKALMKTICKNKRNTKANKQGQLHRGKKANTNTPLQSTKEDPAKEDPAEEEPAKEEPVKEDPIKEELVKEEPVEEELANEEPIKEDHVAKEPVDEEPASTIGPNIDKDDVRVQVSSTRTSDLGKKHRHIEDSNSKDEPEVKQSVSKACTLTPAPTPTSNAPVLKPSACAYKSSACMHKPAASNTPAIKAKTPTAAAIAKSASALTKAPTPASIATSLSISKPSLPPKVPLATVKKAGIGKTTNQTAPITKSTNTGALPSLKRKAQPKPGPSVESNLETATKPANPPPTKRQKGSNCQDKVLQLESASAKTKKKSAAVAPTSASISTKVTAALNTAVAPVSEPSNSVPKPRVCPKPRPPPQDLSAATSHAAKSEMVNEFDLSKTVPIRGQKEITEAGSRLTLDYLFFLFLTVSLLVRVLDLDSMRLELAGSDFRARSVRTFGVYGATLPTRQSKGTIMSAHSDSAHLAMDSDMSSLSPVSTPPMDEFTSIFEDPNAPPDTTADLGFTPTQKLADSADDYLPIMYDTEAPPSSLVCDRCQEATNLLYHCTTCLNALHTCKRCLLSVHTLLPTHRVRAWFWSRKVWLDSSLDDLGYILHLGHHGGHCLAPNATASRLLVGDTTGIFSIKVQYCQHASAPAKPHQLLSAGLFPCSNIHPRTAFTTLLLKTPLSGVDCSTSALSSPSQPARSGDLIATHPLDPPGSHALDCVACPRPGINFESKEVDQDELPWFRAWLSFDGNFQSVRKDKKVEAGDICLSDGKAYTPNKQPYKEWVEHQTGPQLTEKRECDHHKAGNDTRTRFVGRDVTGVGAVTCTSHSCFIPGGFVDYLKGKGERNPGVLRREPP</sequence>
<feature type="compositionally biased region" description="Basic and acidic residues" evidence="1">
    <location>
        <begin position="175"/>
        <end position="186"/>
    </location>
</feature>
<protein>
    <recommendedName>
        <fullName evidence="2">CxC2-like cysteine cluster KDZ transposase-associated domain-containing protein</fullName>
    </recommendedName>
</protein>
<evidence type="ECO:0000259" key="2">
    <source>
        <dbReference type="Pfam" id="PF18803"/>
    </source>
</evidence>
<feature type="region of interest" description="Disordered" evidence="1">
    <location>
        <begin position="109"/>
        <end position="256"/>
    </location>
</feature>
<organism evidence="3 4">
    <name type="scientific">Rhizoctonia solani</name>
    <dbReference type="NCBI Taxonomy" id="456999"/>
    <lineage>
        <taxon>Eukaryota</taxon>
        <taxon>Fungi</taxon>
        <taxon>Dikarya</taxon>
        <taxon>Basidiomycota</taxon>
        <taxon>Agaricomycotina</taxon>
        <taxon>Agaricomycetes</taxon>
        <taxon>Cantharellales</taxon>
        <taxon>Ceratobasidiaceae</taxon>
        <taxon>Rhizoctonia</taxon>
    </lineage>
</organism>
<accession>A0A8H7HQQ2</accession>
<feature type="compositionally biased region" description="Basic and acidic residues" evidence="1">
    <location>
        <begin position="148"/>
        <end position="165"/>
    </location>
</feature>
<feature type="non-terminal residue" evidence="3">
    <location>
        <position position="937"/>
    </location>
</feature>
<feature type="compositionally biased region" description="Basic residues" evidence="1">
    <location>
        <begin position="109"/>
        <end position="122"/>
    </location>
</feature>
<evidence type="ECO:0000256" key="1">
    <source>
        <dbReference type="SAM" id="MobiDB-lite"/>
    </source>
</evidence>
<dbReference type="InterPro" id="IPR040521">
    <property type="entry name" value="KDZ"/>
</dbReference>
<dbReference type="Proteomes" id="UP000602905">
    <property type="component" value="Unassembled WGS sequence"/>
</dbReference>
<evidence type="ECO:0000313" key="3">
    <source>
        <dbReference type="EMBL" id="KAF8700609.1"/>
    </source>
</evidence>
<feature type="compositionally biased region" description="Pro residues" evidence="1">
    <location>
        <begin position="444"/>
        <end position="454"/>
    </location>
</feature>
<dbReference type="InterPro" id="IPR041457">
    <property type="entry name" value="CxC2_KDZ-assoc"/>
</dbReference>
<gene>
    <name evidence="3" type="ORF">RHS03_06611</name>
</gene>
<dbReference type="EMBL" id="JACYCD010000212">
    <property type="protein sequence ID" value="KAF8700609.1"/>
    <property type="molecule type" value="Genomic_DNA"/>
</dbReference>
<feature type="region of interest" description="Disordered" evidence="1">
    <location>
        <begin position="296"/>
        <end position="391"/>
    </location>
</feature>
<dbReference type="Pfam" id="PF18758">
    <property type="entry name" value="KDZ"/>
    <property type="match status" value="1"/>
</dbReference>
<feature type="domain" description="CxC2-like cysteine cluster KDZ transposase-associated" evidence="2">
    <location>
        <begin position="682"/>
        <end position="760"/>
    </location>
</feature>
<name>A0A8H7HQQ2_9AGAM</name>
<comment type="caution">
    <text evidence="3">The sequence shown here is derived from an EMBL/GenBank/DDBJ whole genome shotgun (WGS) entry which is preliminary data.</text>
</comment>